<proteinExistence type="predicted"/>
<feature type="region of interest" description="Disordered" evidence="1">
    <location>
        <begin position="479"/>
        <end position="623"/>
    </location>
</feature>
<feature type="region of interest" description="Disordered" evidence="1">
    <location>
        <begin position="964"/>
        <end position="995"/>
    </location>
</feature>
<dbReference type="InterPro" id="IPR041677">
    <property type="entry name" value="DNA2/NAM7_AAA_11"/>
</dbReference>
<name>A0A0M0J566_9EUKA</name>
<reference evidence="4" key="1">
    <citation type="journal article" date="2015" name="PLoS Genet.">
        <title>Genome Sequence and Transcriptome Analyses of Chrysochromulina tobin: Metabolic Tools for Enhanced Algal Fitness in the Prominent Order Prymnesiales (Haptophyceae).</title>
        <authorList>
            <person name="Hovde B.T."/>
            <person name="Deodato C.R."/>
            <person name="Hunsperger H.M."/>
            <person name="Ryken S.A."/>
            <person name="Yost W."/>
            <person name="Jha R.K."/>
            <person name="Patterson J."/>
            <person name="Monnat R.J. Jr."/>
            <person name="Barlow S.B."/>
            <person name="Starkenburg S.R."/>
            <person name="Cattolico R.A."/>
        </authorList>
    </citation>
    <scope>NUCLEOTIDE SEQUENCE</scope>
    <source>
        <strain evidence="4">CCMP291</strain>
    </source>
</reference>
<dbReference type="InterPro" id="IPR047187">
    <property type="entry name" value="SF1_C_Upf1"/>
</dbReference>
<feature type="compositionally biased region" description="Low complexity" evidence="1">
    <location>
        <begin position="573"/>
        <end position="593"/>
    </location>
</feature>
<protein>
    <submittedName>
        <fullName evidence="3">Nfx1-type zinc finger-containing protein 1-like protein</fullName>
    </submittedName>
</protein>
<feature type="compositionally biased region" description="Gly residues" evidence="1">
    <location>
        <begin position="53"/>
        <end position="65"/>
    </location>
</feature>
<keyword evidence="4" id="KW-1185">Reference proteome</keyword>
<accession>A0A0M0J566</accession>
<dbReference type="PANTHER" id="PTHR10887:SF341">
    <property type="entry name" value="NFX1-TYPE ZINC FINGER-CONTAINING PROTEIN 1"/>
    <property type="match status" value="1"/>
</dbReference>
<evidence type="ECO:0000256" key="1">
    <source>
        <dbReference type="SAM" id="MobiDB-lite"/>
    </source>
</evidence>
<dbReference type="Gene3D" id="3.40.50.300">
    <property type="entry name" value="P-loop containing nucleotide triphosphate hydrolases"/>
    <property type="match status" value="3"/>
</dbReference>
<dbReference type="Gene3D" id="2.40.50.140">
    <property type="entry name" value="Nucleic acid-binding proteins"/>
    <property type="match status" value="1"/>
</dbReference>
<feature type="domain" description="CSD" evidence="2">
    <location>
        <begin position="75"/>
        <end position="151"/>
    </location>
</feature>
<comment type="caution">
    <text evidence="3">The sequence shown here is derived from an EMBL/GenBank/DDBJ whole genome shotgun (WGS) entry which is preliminary data.</text>
</comment>
<dbReference type="EMBL" id="JWZX01003369">
    <property type="protein sequence ID" value="KOO21358.1"/>
    <property type="molecule type" value="Genomic_DNA"/>
</dbReference>
<feature type="region of interest" description="Disordered" evidence="1">
    <location>
        <begin position="1"/>
        <end position="70"/>
    </location>
</feature>
<dbReference type="GO" id="GO:0004386">
    <property type="term" value="F:helicase activity"/>
    <property type="evidence" value="ECO:0007669"/>
    <property type="project" value="InterPro"/>
</dbReference>
<dbReference type="InterPro" id="IPR045055">
    <property type="entry name" value="DNA2/NAM7-like"/>
</dbReference>
<dbReference type="SUPFAM" id="SSF52540">
    <property type="entry name" value="P-loop containing nucleoside triphosphate hydrolases"/>
    <property type="match status" value="1"/>
</dbReference>
<feature type="compositionally biased region" description="Basic and acidic residues" evidence="1">
    <location>
        <begin position="965"/>
        <end position="983"/>
    </location>
</feature>
<dbReference type="GO" id="GO:0031380">
    <property type="term" value="C:nuclear RNA-directed RNA polymerase complex"/>
    <property type="evidence" value="ECO:0007669"/>
    <property type="project" value="TreeGrafter"/>
</dbReference>
<dbReference type="CDD" id="cd18808">
    <property type="entry name" value="SF1_C_Upf1"/>
    <property type="match status" value="1"/>
</dbReference>
<evidence type="ECO:0000313" key="3">
    <source>
        <dbReference type="EMBL" id="KOO21358.1"/>
    </source>
</evidence>
<sequence>MSLRPGGFSLRPGGGGGFDEDERGGSFRPSGGSRPRSELDDRMDNHGDRRSKGSGGRHGAGGGGRNSDDVLEGQLFLGEVVSLRESDRFGFIQPDAASGLPRTDIFFHFATSLSPGTSMDQIYVGTLVEFHVVEDHSGKNGGKRRATNVRLPPSGPDVIGLNLRPVKGFGSSGAVLGTLTLDMMPGGKLAGCEGVGEGSLRPGGAGMGMGAGLGAGISMRGGSDGGARRDGGVNCGRLETKPLLSLLRARSPEEIIRFLDDVFTHRDGRVPPARCTELASALKMSSIEGELIPLIECAKAMLWQLTESPSRPVAGLFLPQEVTKLFPETFHEDLKELLVDAMVSKIPAWREAIDNPTAAAAAAKRAAGGGAAEAPAPAVTRRLVALLASPAICDHSLSEKSAPLYTRLLASPLFRLPHNGGGFNGGGGNAGGADGTGAVSSEPAVMPMEELIEGVLGALSALVPPELAGAMPAADAASSSRLDEAEYPSLSKHGQPNSPEVHQGTLPRGTPPPPPPPPPLPEPAEDLSGVADDWEAGTESESVSPIAPPIASTRAPSTAPKSSRDVEDGGGTDLSTLASSTAGAGSGSRKATALASEPDVETPPDWRSLPVFPTHSDLSGEPLQLPRRPCLLKGAPSAPLASHATMLDVARAAGASAGASAGAPAGAPEGGGVALDAPQKRALEHVLSAELSVLHGAPATGKSLVLQRALVALLHARKEAGLTAPVLLVCSSNVALDMALGGLLDSAPELPLVRVGARSESARMQPCEIGRLASAEAEHDAAHLKAWKSWTKQQAELRAQIERLVAEDLAQREPTVEDVEEGCTTAQIMSLCASPTGWMHIEQALATWLDPIRKAAEERAAEALLATAERQPARPSALVTAAELARRETAKLASSAPTRERLVRSAGNRKADWAAITRVEYDDKGAAEEELWEEELRLARNGELFLASEHERATWTAAWTPGNVSERRTGRTKDEPCASRGLEEEGPPMPVSRADDLAYPDDETRERLLEHDDLWQLDTVEREQLAWLWLHSKFGTMYERLAGLCEQYERACREKLQLQQQMHLRVLRRARLVGMTRSAFTQYAPLVAALECQVVVVDDAAEALESHTLIAITPSLTHLILCGDRQQVHPRSSVARLARTFRLPTSMFERLLVLRDKSHAAADMGGRLTLQHRLPAALSRLLRPLYPLAEAVGGATAAGPSSKGGVKGVERAVYMLKHTKPESVEASSRSRCNVHEAKFCAAFALYLMRQGYAPRQMTVLAPYCGQLLTVQRELRALGVPGLEQVVTSLIDAYHGEENDIVLLSLVRSPPAALAGAVPGAEKPPQGALGLVGSEPRMGAALSRARLGLYVIGNAEALAADSKLWEVLLRYLNEGGAVGAFLPLQATRTETGKRALVRSGDDFDGVVGEWEQRLAEQHASAEKTVGSVV</sequence>
<dbReference type="Pfam" id="PF13086">
    <property type="entry name" value="AAA_11"/>
    <property type="match status" value="2"/>
</dbReference>
<dbReference type="Proteomes" id="UP000037460">
    <property type="component" value="Unassembled WGS sequence"/>
</dbReference>
<feature type="compositionally biased region" description="Pro residues" evidence="1">
    <location>
        <begin position="509"/>
        <end position="522"/>
    </location>
</feature>
<dbReference type="GO" id="GO:0003676">
    <property type="term" value="F:nucleic acid binding"/>
    <property type="evidence" value="ECO:0007669"/>
    <property type="project" value="InterPro"/>
</dbReference>
<dbReference type="InterPro" id="IPR041679">
    <property type="entry name" value="DNA2/NAM7-like_C"/>
</dbReference>
<organism evidence="3 4">
    <name type="scientific">Chrysochromulina tobinii</name>
    <dbReference type="NCBI Taxonomy" id="1460289"/>
    <lineage>
        <taxon>Eukaryota</taxon>
        <taxon>Haptista</taxon>
        <taxon>Haptophyta</taxon>
        <taxon>Prymnesiophyceae</taxon>
        <taxon>Prymnesiales</taxon>
        <taxon>Chrysochromulinaceae</taxon>
        <taxon>Chrysochromulina</taxon>
    </lineage>
</organism>
<dbReference type="PROSITE" id="PS51857">
    <property type="entry name" value="CSD_2"/>
    <property type="match status" value="1"/>
</dbReference>
<dbReference type="PANTHER" id="PTHR10887">
    <property type="entry name" value="DNA2/NAM7 HELICASE FAMILY"/>
    <property type="match status" value="1"/>
</dbReference>
<feature type="compositionally biased region" description="Basic and acidic residues" evidence="1">
    <location>
        <begin position="35"/>
        <end position="51"/>
    </location>
</feature>
<feature type="compositionally biased region" description="Low complexity" evidence="1">
    <location>
        <begin position="1"/>
        <end position="11"/>
    </location>
</feature>
<dbReference type="InterPro" id="IPR002059">
    <property type="entry name" value="CSP_DNA-bd"/>
</dbReference>
<dbReference type="SUPFAM" id="SSF50249">
    <property type="entry name" value="Nucleic acid-binding proteins"/>
    <property type="match status" value="1"/>
</dbReference>
<dbReference type="OrthoDB" id="409395at2759"/>
<dbReference type="Pfam" id="PF13087">
    <property type="entry name" value="AAA_12"/>
    <property type="match status" value="1"/>
</dbReference>
<evidence type="ECO:0000313" key="4">
    <source>
        <dbReference type="Proteomes" id="UP000037460"/>
    </source>
</evidence>
<dbReference type="InterPro" id="IPR027417">
    <property type="entry name" value="P-loop_NTPase"/>
</dbReference>
<dbReference type="InterPro" id="IPR012340">
    <property type="entry name" value="NA-bd_OB-fold"/>
</dbReference>
<dbReference type="GO" id="GO:0031048">
    <property type="term" value="P:regulatory ncRNA-mediated heterochromatin formation"/>
    <property type="evidence" value="ECO:0007669"/>
    <property type="project" value="TreeGrafter"/>
</dbReference>
<gene>
    <name evidence="3" type="ORF">Ctob_003142</name>
</gene>
<evidence type="ECO:0000259" key="2">
    <source>
        <dbReference type="PROSITE" id="PS51857"/>
    </source>
</evidence>